<feature type="region of interest" description="Disordered" evidence="1">
    <location>
        <begin position="1"/>
        <end position="41"/>
    </location>
</feature>
<gene>
    <name evidence="2" type="primary">ie-1</name>
</gene>
<name>A0A161C6U8_9ABAC</name>
<organism evidence="2 3">
    <name type="scientific">Urbanus proteus nucleopolyhedrovirus</name>
    <dbReference type="NCBI Taxonomy" id="1675866"/>
    <lineage>
        <taxon>Viruses</taxon>
        <taxon>Viruses incertae sedis</taxon>
        <taxon>Naldaviricetes</taxon>
        <taxon>Lefavirales</taxon>
        <taxon>Baculoviridae</taxon>
        <taxon>Alphabaculovirus</taxon>
        <taxon>Alphabaculovirus urprotei</taxon>
    </lineage>
</organism>
<accession>A0A161C6U8</accession>
<dbReference type="KEGG" id="vg:27429894"/>
<dbReference type="EMBL" id="KR011717">
    <property type="protein sequence ID" value="AKR17282.1"/>
    <property type="molecule type" value="Genomic_DNA"/>
</dbReference>
<dbReference type="OrthoDB" id="9961at10239"/>
<evidence type="ECO:0000256" key="1">
    <source>
        <dbReference type="SAM" id="MobiDB-lite"/>
    </source>
</evidence>
<keyword evidence="3" id="KW-1185">Reference proteome</keyword>
<dbReference type="RefSeq" id="YP_009249997.1">
    <property type="nucleotide sequence ID" value="NC_029997.2"/>
</dbReference>
<dbReference type="InterPro" id="IPR005092">
    <property type="entry name" value="TATR"/>
</dbReference>
<dbReference type="Pfam" id="PF03430">
    <property type="entry name" value="TATR"/>
    <property type="match status" value="1"/>
</dbReference>
<reference evidence="2" key="1">
    <citation type="submission" date="2017-04" db="EMBL/GenBank/DDBJ databases">
        <title>Complete genome sequence of Urbanus proteus nucleopolyhedrovirus (UrprNPV).</title>
        <authorList>
            <person name="Santos E.R."/>
            <person name="Melo F.L."/>
            <person name="Sosa-Gomez D.R."/>
            <person name="Ribeiro B.M."/>
            <person name="Ardisson-Araujo D.M.P."/>
        </authorList>
    </citation>
    <scope>NUCLEOTIDE SEQUENCE [LARGE SCALE GENOMIC DNA]</scope>
    <source>
        <strain evidence="2">Southern Brazil</strain>
    </source>
</reference>
<protein>
    <submittedName>
        <fullName evidence="2">IE-1</fullName>
    </submittedName>
</protein>
<feature type="compositionally biased region" description="Basic and acidic residues" evidence="1">
    <location>
        <begin position="1"/>
        <end position="11"/>
    </location>
</feature>
<evidence type="ECO:0000313" key="3">
    <source>
        <dbReference type="Proteomes" id="UP000201861"/>
    </source>
</evidence>
<proteinExistence type="predicted"/>
<evidence type="ECO:0000313" key="2">
    <source>
        <dbReference type="EMBL" id="AKR17282.1"/>
    </source>
</evidence>
<dbReference type="Proteomes" id="UP000201861">
    <property type="component" value="Segment"/>
</dbReference>
<sequence length="584" mass="67584">MAKTVTDDRIDQNVSSTQKINKTKNTRPANETSDDAMHNNSDALSYVPITNHHPSEYKIMQYSTPKNQHYDQNETLAALCSLTPSKNDFVELNQNEIQTSSSDSLFEMTESNNEEAAAAVDTLTDLIQRKRSLSPSMAMSEETIEMIIDNDIINYGHAATGQPADEINAPTTSKKSRINPPADCNNQIAYSNAATTTIMENLNYNAIPNSNLEDQRFLNFVRTACSDLIIVHLSEDNKYAVLYAGYMYNYRKEYQKKYSFIDNCVFTLILDNVRFVISRKLLVKFNFTIPTCNDFDESTINTTGTTNFMEIKDLVFMRQVTNFFNLDMCCVHTKIVLLLAALGQSKAHCVMNRVNTMLIDSLLFSLPFSHNNRHETLNDCVEEYNTKNAYIRDIIKYSKNCNFKTIKSAKFDLNKQMQDYIKITSSNQLKVKKNNFVYKYRNVGFLLFDEMLPKNQDLLNIKNDNNCSNLILDYLNACETDNDNFLLVNYKRDERLTIFKKKTEFYWINNIRKSITCIDYIKRFKKHTHHVFDLNSIAKRDVAVKHNALIKLLSFFVCDAITFEQCKEFSMKHFKCKCETFYFS</sequence>
<dbReference type="GeneID" id="27429894"/>